<dbReference type="HOGENOM" id="CLU_195006_0_0_2"/>
<evidence type="ECO:0000313" key="1">
    <source>
        <dbReference type="EMBL" id="AIU69346.1"/>
    </source>
</evidence>
<dbReference type="InterPro" id="IPR026486">
    <property type="entry name" value="CHP_AF_0576"/>
</dbReference>
<dbReference type="AlphaFoldDB" id="A0A097QS95"/>
<keyword evidence="2" id="KW-1185">Reference proteome</keyword>
<evidence type="ECO:0000313" key="2">
    <source>
        <dbReference type="Proteomes" id="UP000029980"/>
    </source>
</evidence>
<dbReference type="STRING" id="1505907.TEU_02740"/>
<protein>
    <submittedName>
        <fullName evidence="1">Uncharacterized protein</fullName>
    </submittedName>
</protein>
<dbReference type="GeneID" id="25152350"/>
<dbReference type="NCBIfam" id="TIGR04140">
    <property type="entry name" value="chp_AF_0576"/>
    <property type="match status" value="1"/>
</dbReference>
<organism evidence="1 2">
    <name type="scientific">Thermococcus eurythermalis</name>
    <dbReference type="NCBI Taxonomy" id="1505907"/>
    <lineage>
        <taxon>Archaea</taxon>
        <taxon>Methanobacteriati</taxon>
        <taxon>Methanobacteriota</taxon>
        <taxon>Thermococci</taxon>
        <taxon>Thermococcales</taxon>
        <taxon>Thermococcaceae</taxon>
        <taxon>Thermococcus</taxon>
    </lineage>
</organism>
<dbReference type="EMBL" id="CP008887">
    <property type="protein sequence ID" value="AIU69346.1"/>
    <property type="molecule type" value="Genomic_DNA"/>
</dbReference>
<dbReference type="KEGG" id="teu:TEU_02740"/>
<reference evidence="1 2" key="1">
    <citation type="journal article" date="2015" name="Int. J. Syst. Evol. Microbiol.">
        <title>Thermococcus eurythermalis sp. nov., a conditional piezophilic hyperthermophilic archaeon with a wide temperature range isolated from an oil-immersed chimney in the Guaymas Basin.</title>
        <authorList>
            <person name="Zhao W."/>
            <person name="Zeng X."/>
            <person name="Xiao X."/>
        </authorList>
    </citation>
    <scope>NUCLEOTIDE SEQUENCE [LARGE SCALE GENOMIC DNA]</scope>
    <source>
        <strain evidence="1 2">A501</strain>
    </source>
</reference>
<proteinExistence type="predicted"/>
<dbReference type="RefSeq" id="WP_050002327.1">
    <property type="nucleotide sequence ID" value="NZ_CP008887.1"/>
</dbReference>
<accession>A0A097QS95</accession>
<gene>
    <name evidence="1" type="ORF">TEU_02740</name>
</gene>
<dbReference type="OrthoDB" id="102522at2157"/>
<name>A0A097QS95_9EURY</name>
<sequence length="64" mass="7123">MIIETAVPFEELEEIRRKSGAGVGLTLLETIERNGIVLNRILVEGPPEEIERFMGKFRLARAGG</sequence>
<dbReference type="Proteomes" id="UP000029980">
    <property type="component" value="Chromosome"/>
</dbReference>